<evidence type="ECO:0000259" key="1">
    <source>
        <dbReference type="Pfam" id="PF23265"/>
    </source>
</evidence>
<evidence type="ECO:0000313" key="3">
    <source>
        <dbReference type="Proteomes" id="UP000281553"/>
    </source>
</evidence>
<organism evidence="2 3">
    <name type="scientific">Dibothriocephalus latus</name>
    <name type="common">Fish tapeworm</name>
    <name type="synonym">Diphyllobothrium latum</name>
    <dbReference type="NCBI Taxonomy" id="60516"/>
    <lineage>
        <taxon>Eukaryota</taxon>
        <taxon>Metazoa</taxon>
        <taxon>Spiralia</taxon>
        <taxon>Lophotrochozoa</taxon>
        <taxon>Platyhelminthes</taxon>
        <taxon>Cestoda</taxon>
        <taxon>Eucestoda</taxon>
        <taxon>Diphyllobothriidea</taxon>
        <taxon>Diphyllobothriidae</taxon>
        <taxon>Dibothriocephalus</taxon>
    </lineage>
</organism>
<dbReference type="AlphaFoldDB" id="A0A3P7M9F2"/>
<feature type="domain" description="KY-like immunoglobulin-like" evidence="1">
    <location>
        <begin position="13"/>
        <end position="84"/>
    </location>
</feature>
<dbReference type="PANTHER" id="PTHR47020:SF1">
    <property type="entry name" value="HILLARIN"/>
    <property type="match status" value="1"/>
</dbReference>
<dbReference type="OrthoDB" id="6129702at2759"/>
<sequence length="111" mass="12645">MPVLNSNRNPNFNDFESFVRVKPAFFKYNLSLLSHRKAVVVFTDPEIRIAVGLPSDSEKVLFFDVKLTFDDQDFTEDYNGVSLQYVLAGSFPLLGSNRPQTELCFHIIKPA</sequence>
<dbReference type="Proteomes" id="UP000281553">
    <property type="component" value="Unassembled WGS sequence"/>
</dbReference>
<evidence type="ECO:0000313" key="2">
    <source>
        <dbReference type="EMBL" id="VDN19008.1"/>
    </source>
</evidence>
<name>A0A3P7M9F2_DIBLA</name>
<dbReference type="InterPro" id="IPR053041">
    <property type="entry name" value="Transglut-like_Superfamily_Mod"/>
</dbReference>
<protein>
    <recommendedName>
        <fullName evidence="1">KY-like immunoglobulin-like domain-containing protein</fullName>
    </recommendedName>
</protein>
<dbReference type="EMBL" id="UYRU01069777">
    <property type="protein sequence ID" value="VDN19008.1"/>
    <property type="molecule type" value="Genomic_DNA"/>
</dbReference>
<reference evidence="2 3" key="1">
    <citation type="submission" date="2018-11" db="EMBL/GenBank/DDBJ databases">
        <authorList>
            <consortium name="Pathogen Informatics"/>
        </authorList>
    </citation>
    <scope>NUCLEOTIDE SEQUENCE [LARGE SCALE GENOMIC DNA]</scope>
</reference>
<dbReference type="PANTHER" id="PTHR47020">
    <property type="entry name" value="HILLARIN"/>
    <property type="match status" value="1"/>
</dbReference>
<gene>
    <name evidence="2" type="ORF">DILT_LOCUS13319</name>
</gene>
<proteinExistence type="predicted"/>
<dbReference type="InterPro" id="IPR056564">
    <property type="entry name" value="Ig-like_KY"/>
</dbReference>
<dbReference type="Pfam" id="PF23265">
    <property type="entry name" value="Ig-like_KY"/>
    <property type="match status" value="1"/>
</dbReference>
<accession>A0A3P7M9F2</accession>
<keyword evidence="3" id="KW-1185">Reference proteome</keyword>